<evidence type="ECO:0000313" key="2">
    <source>
        <dbReference type="Proteomes" id="UP000245206"/>
    </source>
</evidence>
<evidence type="ECO:0000313" key="1">
    <source>
        <dbReference type="EMBL" id="GBF43643.1"/>
    </source>
</evidence>
<proteinExistence type="predicted"/>
<accession>A0A2P2DG81</accession>
<dbReference type="OrthoDB" id="316623at2"/>
<keyword evidence="2" id="KW-1185">Reference proteome</keyword>
<gene>
    <name evidence="1" type="ORF">LPTSP2_29460</name>
</gene>
<dbReference type="EMBL" id="BFAZ01000009">
    <property type="protein sequence ID" value="GBF43643.1"/>
    <property type="molecule type" value="Genomic_DNA"/>
</dbReference>
<protein>
    <submittedName>
        <fullName evidence="1">Uncharacterized protein</fullName>
    </submittedName>
</protein>
<dbReference type="AlphaFoldDB" id="A0A2P2DG81"/>
<reference evidence="2" key="1">
    <citation type="journal article" date="2019" name="Microbiol. Immunol.">
        <title>Molecular and phenotypic characterization of Leptospira johnsonii sp. nov., Leptospira ellinghausenii sp. nov. and Leptospira ryugenii sp. nov. isolated from soil and water in Japan.</title>
        <authorList>
            <person name="Masuzawa T."/>
            <person name="Saito M."/>
            <person name="Nakao R."/>
            <person name="Nikaido Y."/>
            <person name="Matsumoto M."/>
            <person name="Ogawa M."/>
            <person name="Yokoyama M."/>
            <person name="Hidaka Y."/>
            <person name="Tomita J."/>
            <person name="Sakakibara K."/>
            <person name="Suzuki K."/>
            <person name="Yasuda S."/>
            <person name="Sato H."/>
            <person name="Yamaguchi M."/>
            <person name="Yoshida S.I."/>
            <person name="Koizumi N."/>
            <person name="Kawamura Y."/>
        </authorList>
    </citation>
    <scope>NUCLEOTIDE SEQUENCE [LARGE SCALE GENOMIC DNA]</scope>
    <source>
        <strain evidence="2">E18</strain>
    </source>
</reference>
<dbReference type="Proteomes" id="UP000245206">
    <property type="component" value="Unassembled WGS sequence"/>
</dbReference>
<organism evidence="1 2">
    <name type="scientific">Leptospira ellinghausenii</name>
    <dbReference type="NCBI Taxonomy" id="1917822"/>
    <lineage>
        <taxon>Bacteria</taxon>
        <taxon>Pseudomonadati</taxon>
        <taxon>Spirochaetota</taxon>
        <taxon>Spirochaetia</taxon>
        <taxon>Leptospirales</taxon>
        <taxon>Leptospiraceae</taxon>
        <taxon>Leptospira</taxon>
    </lineage>
</organism>
<name>A0A2P2DG81_9LEPT</name>
<comment type="caution">
    <text evidence="1">The sequence shown here is derived from an EMBL/GenBank/DDBJ whole genome shotgun (WGS) entry which is preliminary data.</text>
</comment>
<dbReference type="RefSeq" id="WP_108960537.1">
    <property type="nucleotide sequence ID" value="NZ_BFAZ01000009.1"/>
</dbReference>
<sequence>MSQEFRGDDHEIQFIADFKKGYVYFLNNFQNIVGSFLQFLSTGLTEANKREILPFRKTLDQELDKSQKKIKEIIFNLDEKHLFAQVRKDYSRYFSRHMEDTNRDDFIQFHLIFEMLRYFLIETKEGWEKLKAAVQSNQFADLEFQNNGLLNYRILPALEKLFQLEILLKRMSFILQIDNPNCLTEFKPTKPKYRDKGTYRLSSVFEESLYDKPKELDPEDSGIEYKADEVINSHQEKVKDNWKTIKQKNKTEGELNYIQAYGKYTWNSDQHYFFRYELDKYIAEKSLFKNAISLDSHLGADEQVLRSELIRSMTSLEKKSKSAEDFELEYQTFLKQFFTFCENIILMNMMLPTQFKYVFLFHLGPSHFYMIAKKFLMEVNTGYIHARGNDGKKVIRVIPSEYVKKHVIDYWNEVILPNVGEEKNNLALLKKITEMIEEKYKEISRLVIKNYDDLDPEIKASKTRETIFREYMNEWMGAANLIVFKRFVKNKSY</sequence>